<name>A0A2P5C2E7_PARAD</name>
<feature type="transmembrane region" description="Helical" evidence="1">
    <location>
        <begin position="73"/>
        <end position="95"/>
    </location>
</feature>
<dbReference type="Proteomes" id="UP000237105">
    <property type="component" value="Unassembled WGS sequence"/>
</dbReference>
<accession>A0A2P5C2E7</accession>
<evidence type="ECO:0000313" key="2">
    <source>
        <dbReference type="EMBL" id="PON55240.1"/>
    </source>
</evidence>
<proteinExistence type="predicted"/>
<evidence type="ECO:0000256" key="1">
    <source>
        <dbReference type="SAM" id="Phobius"/>
    </source>
</evidence>
<reference evidence="3" key="1">
    <citation type="submission" date="2016-06" db="EMBL/GenBank/DDBJ databases">
        <title>Parallel loss of symbiosis genes in relatives of nitrogen-fixing non-legume Parasponia.</title>
        <authorList>
            <person name="Van Velzen R."/>
            <person name="Holmer R."/>
            <person name="Bu F."/>
            <person name="Rutten L."/>
            <person name="Van Zeijl A."/>
            <person name="Liu W."/>
            <person name="Santuari L."/>
            <person name="Cao Q."/>
            <person name="Sharma T."/>
            <person name="Shen D."/>
            <person name="Roswanjaya Y."/>
            <person name="Wardhani T."/>
            <person name="Kalhor M.S."/>
            <person name="Jansen J."/>
            <person name="Van den Hoogen J."/>
            <person name="Gungor B."/>
            <person name="Hartog M."/>
            <person name="Hontelez J."/>
            <person name="Verver J."/>
            <person name="Yang W.-C."/>
            <person name="Schijlen E."/>
            <person name="Repin R."/>
            <person name="Schilthuizen M."/>
            <person name="Schranz E."/>
            <person name="Heidstra R."/>
            <person name="Miyata K."/>
            <person name="Fedorova E."/>
            <person name="Kohlen W."/>
            <person name="Bisseling T."/>
            <person name="Smit S."/>
            <person name="Geurts R."/>
        </authorList>
    </citation>
    <scope>NUCLEOTIDE SEQUENCE [LARGE SCALE GENOMIC DNA]</scope>
    <source>
        <strain evidence="3">cv. WU1-14</strain>
    </source>
</reference>
<protein>
    <submittedName>
        <fullName evidence="2">Uncharacterized protein</fullName>
    </submittedName>
</protein>
<dbReference type="AlphaFoldDB" id="A0A2P5C2E7"/>
<keyword evidence="3" id="KW-1185">Reference proteome</keyword>
<evidence type="ECO:0000313" key="3">
    <source>
        <dbReference type="Proteomes" id="UP000237105"/>
    </source>
</evidence>
<dbReference type="EMBL" id="JXTB01000185">
    <property type="protein sequence ID" value="PON55240.1"/>
    <property type="molecule type" value="Genomic_DNA"/>
</dbReference>
<sequence>MLVIPVKSKPTFPNTYTHDAVPVRHLNSTVSDLRSADTDLYSLSPRPHFLPLPSILFALKSPNPHDLETFGDLLLLLSVIGIGVFKSVVESLVLLKIKRHVLRPGSEL</sequence>
<gene>
    <name evidence="2" type="ORF">PanWU01x14_189290</name>
</gene>
<keyword evidence="1" id="KW-1133">Transmembrane helix</keyword>
<comment type="caution">
    <text evidence="2">The sequence shown here is derived from an EMBL/GenBank/DDBJ whole genome shotgun (WGS) entry which is preliminary data.</text>
</comment>
<organism evidence="2 3">
    <name type="scientific">Parasponia andersonii</name>
    <name type="common">Sponia andersonii</name>
    <dbReference type="NCBI Taxonomy" id="3476"/>
    <lineage>
        <taxon>Eukaryota</taxon>
        <taxon>Viridiplantae</taxon>
        <taxon>Streptophyta</taxon>
        <taxon>Embryophyta</taxon>
        <taxon>Tracheophyta</taxon>
        <taxon>Spermatophyta</taxon>
        <taxon>Magnoliopsida</taxon>
        <taxon>eudicotyledons</taxon>
        <taxon>Gunneridae</taxon>
        <taxon>Pentapetalae</taxon>
        <taxon>rosids</taxon>
        <taxon>fabids</taxon>
        <taxon>Rosales</taxon>
        <taxon>Cannabaceae</taxon>
        <taxon>Parasponia</taxon>
    </lineage>
</organism>
<keyword evidence="1" id="KW-0812">Transmembrane</keyword>
<keyword evidence="1" id="KW-0472">Membrane</keyword>